<evidence type="ECO:0000256" key="3">
    <source>
        <dbReference type="SAM" id="MobiDB-lite"/>
    </source>
</evidence>
<evidence type="ECO:0000313" key="5">
    <source>
        <dbReference type="Proteomes" id="UP000502196"/>
    </source>
</evidence>
<dbReference type="InterPro" id="IPR003788">
    <property type="entry name" value="NDUFAF7"/>
</dbReference>
<accession>A0A6F9E7Z9</accession>
<gene>
    <name evidence="4" type="ORF">COOX1_1507</name>
</gene>
<keyword evidence="1" id="KW-0489">Methyltransferase</keyword>
<dbReference type="Proteomes" id="UP000502196">
    <property type="component" value="Chromosome"/>
</dbReference>
<proteinExistence type="predicted"/>
<dbReference type="Pfam" id="PF02636">
    <property type="entry name" value="Methyltransf_28"/>
    <property type="match status" value="1"/>
</dbReference>
<dbReference type="EMBL" id="LR792683">
    <property type="protein sequence ID" value="CAB3392631.1"/>
    <property type="molecule type" value="Genomic_DNA"/>
</dbReference>
<dbReference type="InterPro" id="IPR029063">
    <property type="entry name" value="SAM-dependent_MTases_sf"/>
</dbReference>
<sequence length="375" mass="42380">MSQVSDPKPRQPGASSGQVPLKERLAERIRQKGPMTAFTFMEWALYDPAGGYYMREHDVFGRAGDFYTAPDVHPVYGKTIAAWAAQRARQYGWPDVRIVEFGAGTGRLAEQIFAAWPEVGVGSVRYSIVEISPAWRKHQARRLENYGAAVDWPEKMPRLDRGIVIAHELLDAMPAHLLRQGPEGLEEAWVDLGPDGRWLRKYGPASPEGRRAFEEWRPRVPPECGFEVAPGATAWIRRVFKQLREGLVLIVDYGDDEDRLYGPHRPHGTLRAFFQHRCLDRWWDEPGERDITADVNFTVLRRVAQAVGGEVVFEGSLGEFLWDAGIARELSDCPADQPFDPRARRNRAIKQLLLPGGLGEAFRVLEIRKGVDAEC</sequence>
<name>A0A6F9E7Z9_9BACL</name>
<feature type="region of interest" description="Disordered" evidence="3">
    <location>
        <begin position="1"/>
        <end position="21"/>
    </location>
</feature>
<evidence type="ECO:0000256" key="2">
    <source>
        <dbReference type="ARBA" id="ARBA00022679"/>
    </source>
</evidence>
<dbReference type="PANTHER" id="PTHR12049">
    <property type="entry name" value="PROTEIN ARGININE METHYLTRANSFERASE NDUFAF7, MITOCHONDRIAL"/>
    <property type="match status" value="1"/>
</dbReference>
<dbReference type="RefSeq" id="WP_170085440.1">
    <property type="nucleotide sequence ID" value="NZ_CP047971.1"/>
</dbReference>
<evidence type="ECO:0008006" key="6">
    <source>
        <dbReference type="Google" id="ProtNLM"/>
    </source>
</evidence>
<dbReference type="GO" id="GO:0035243">
    <property type="term" value="F:protein-arginine omega-N symmetric methyltransferase activity"/>
    <property type="evidence" value="ECO:0007669"/>
    <property type="project" value="TreeGrafter"/>
</dbReference>
<dbReference type="InterPro" id="IPR038375">
    <property type="entry name" value="NDUFAF7_sf"/>
</dbReference>
<evidence type="ECO:0000256" key="1">
    <source>
        <dbReference type="ARBA" id="ARBA00022603"/>
    </source>
</evidence>
<dbReference type="GO" id="GO:0032259">
    <property type="term" value="P:methylation"/>
    <property type="evidence" value="ECO:0007669"/>
    <property type="project" value="UniProtKB-KW"/>
</dbReference>
<reference evidence="4 5" key="1">
    <citation type="submission" date="2020-04" db="EMBL/GenBank/DDBJ databases">
        <authorList>
            <person name="Hogendoorn C."/>
        </authorList>
    </citation>
    <scope>NUCLEOTIDE SEQUENCE [LARGE SCALE GENOMIC DNA]</scope>
    <source>
        <strain evidence="4">COOX1</strain>
    </source>
</reference>
<organism evidence="4 5">
    <name type="scientific">Kyrpidia spormannii</name>
    <dbReference type="NCBI Taxonomy" id="2055160"/>
    <lineage>
        <taxon>Bacteria</taxon>
        <taxon>Bacillati</taxon>
        <taxon>Bacillota</taxon>
        <taxon>Bacilli</taxon>
        <taxon>Bacillales</taxon>
        <taxon>Alicyclobacillaceae</taxon>
        <taxon>Kyrpidia</taxon>
    </lineage>
</organism>
<dbReference type="AlphaFoldDB" id="A0A6F9E7Z9"/>
<evidence type="ECO:0000313" key="4">
    <source>
        <dbReference type="EMBL" id="CAB3392631.1"/>
    </source>
</evidence>
<protein>
    <recommendedName>
        <fullName evidence="6">SAM-dependent methyltransferase</fullName>
    </recommendedName>
</protein>
<dbReference type="Gene3D" id="3.40.50.12710">
    <property type="match status" value="1"/>
</dbReference>
<dbReference type="SUPFAM" id="SSF53335">
    <property type="entry name" value="S-adenosyl-L-methionine-dependent methyltransferases"/>
    <property type="match status" value="1"/>
</dbReference>
<keyword evidence="2" id="KW-0808">Transferase</keyword>
<dbReference type="PANTHER" id="PTHR12049:SF7">
    <property type="entry name" value="PROTEIN ARGININE METHYLTRANSFERASE NDUFAF7, MITOCHONDRIAL"/>
    <property type="match status" value="1"/>
</dbReference>